<evidence type="ECO:0000313" key="14">
    <source>
        <dbReference type="Proteomes" id="UP000093080"/>
    </source>
</evidence>
<comment type="subcellular location">
    <subcellularLocation>
        <location evidence="11">Cytoplasm</location>
    </subcellularLocation>
</comment>
<dbReference type="STRING" id="1156395.DBT_0345"/>
<evidence type="ECO:0000313" key="13">
    <source>
        <dbReference type="EMBL" id="OCC16528.1"/>
    </source>
</evidence>
<evidence type="ECO:0000256" key="1">
    <source>
        <dbReference type="ARBA" id="ARBA00000024"/>
    </source>
</evidence>
<comment type="catalytic activity">
    <reaction evidence="2">
        <text>1-(5-phospho-beta-D-ribosyl)-ATP + H2O = 1-(5-phospho-beta-D-ribosyl)-5'-AMP + diphosphate + H(+)</text>
        <dbReference type="Rhea" id="RHEA:22828"/>
        <dbReference type="ChEBI" id="CHEBI:15377"/>
        <dbReference type="ChEBI" id="CHEBI:15378"/>
        <dbReference type="ChEBI" id="CHEBI:33019"/>
        <dbReference type="ChEBI" id="CHEBI:59457"/>
        <dbReference type="ChEBI" id="CHEBI:73183"/>
        <dbReference type="EC" id="3.6.1.31"/>
    </reaction>
</comment>
<dbReference type="Pfam" id="PF01502">
    <property type="entry name" value="PRA-CH"/>
    <property type="match status" value="1"/>
</dbReference>
<feature type="binding site" evidence="11">
    <location>
        <position position="104"/>
    </location>
    <ligand>
        <name>Zn(2+)</name>
        <dbReference type="ChEBI" id="CHEBI:29105"/>
        <note>ligand shared between dimeric partners</note>
    </ligand>
</feature>
<keyword evidence="10 11" id="KW-0368">Histidine biosynthesis</keyword>
<dbReference type="InterPro" id="IPR038019">
    <property type="entry name" value="PRib_AMP_CycHydrolase_sf"/>
</dbReference>
<keyword evidence="11" id="KW-0460">Magnesium</keyword>
<dbReference type="GO" id="GO:0004636">
    <property type="term" value="F:phosphoribosyl-ATP diphosphatase activity"/>
    <property type="evidence" value="ECO:0007669"/>
    <property type="project" value="UniProtKB-EC"/>
</dbReference>
<comment type="pathway">
    <text evidence="3 11">Amino-acid biosynthesis; L-histidine biosynthesis; L-histidine from 5-phospho-alpha-D-ribose 1-diphosphate: step 3/9.</text>
</comment>
<evidence type="ECO:0000256" key="10">
    <source>
        <dbReference type="ARBA" id="ARBA00023102"/>
    </source>
</evidence>
<comment type="similarity">
    <text evidence="5">In the C-terminal section; belongs to the PRA-PH family.</text>
</comment>
<gene>
    <name evidence="11" type="primary">hisI</name>
    <name evidence="13" type="ORF">DBT_0345</name>
</gene>
<dbReference type="NCBIfam" id="NF000768">
    <property type="entry name" value="PRK00051.1"/>
    <property type="match status" value="1"/>
</dbReference>
<dbReference type="GO" id="GO:0004635">
    <property type="term" value="F:phosphoribosyl-AMP cyclohydrolase activity"/>
    <property type="evidence" value="ECO:0007669"/>
    <property type="project" value="UniProtKB-UniRule"/>
</dbReference>
<keyword evidence="11" id="KW-0862">Zinc</keyword>
<dbReference type="GO" id="GO:0005737">
    <property type="term" value="C:cytoplasm"/>
    <property type="evidence" value="ECO:0007669"/>
    <property type="project" value="UniProtKB-SubCell"/>
</dbReference>
<evidence type="ECO:0000256" key="9">
    <source>
        <dbReference type="ARBA" id="ARBA00022801"/>
    </source>
</evidence>
<evidence type="ECO:0000256" key="2">
    <source>
        <dbReference type="ARBA" id="ARBA00001460"/>
    </source>
</evidence>
<evidence type="ECO:0000256" key="11">
    <source>
        <dbReference type="HAMAP-Rule" id="MF_01021"/>
    </source>
</evidence>
<evidence type="ECO:0000256" key="7">
    <source>
        <dbReference type="ARBA" id="ARBA00022490"/>
    </source>
</evidence>
<dbReference type="PANTHER" id="PTHR42945:SF1">
    <property type="entry name" value="HISTIDINE BIOSYNTHESIS BIFUNCTIONAL PROTEIN HIS7"/>
    <property type="match status" value="1"/>
</dbReference>
<feature type="domain" description="Phosphoribosyl-AMP cyclohydrolase" evidence="12">
    <location>
        <begin position="32"/>
        <end position="106"/>
    </location>
</feature>
<protein>
    <recommendedName>
        <fullName evidence="11">Phosphoribosyl-AMP cyclohydrolase</fullName>
        <shortName evidence="11">PRA-CH</shortName>
        <ecNumber evidence="11">3.5.4.19</ecNumber>
    </recommendedName>
</protein>
<dbReference type="PATRIC" id="fig|1156395.6.peg.347"/>
<comment type="cofactor">
    <cofactor evidence="11">
        <name>Mg(2+)</name>
        <dbReference type="ChEBI" id="CHEBI:18420"/>
    </cofactor>
    <text evidence="11">Binds 1 Mg(2+) ion per subunit.</text>
</comment>
<name>A0A1B9F9D9_9BACT</name>
<dbReference type="HAMAP" id="MF_01021">
    <property type="entry name" value="HisI"/>
    <property type="match status" value="1"/>
</dbReference>
<keyword evidence="8 11" id="KW-0028">Amino-acid biosynthesis</keyword>
<keyword evidence="7 11" id="KW-0963">Cytoplasm</keyword>
<evidence type="ECO:0000256" key="8">
    <source>
        <dbReference type="ARBA" id="ARBA00022605"/>
    </source>
</evidence>
<organism evidence="13 14">
    <name type="scientific">Dissulfuribacter thermophilus</name>
    <dbReference type="NCBI Taxonomy" id="1156395"/>
    <lineage>
        <taxon>Bacteria</taxon>
        <taxon>Pseudomonadati</taxon>
        <taxon>Thermodesulfobacteriota</taxon>
        <taxon>Dissulfuribacteria</taxon>
        <taxon>Dissulfuribacterales</taxon>
        <taxon>Dissulfuribacteraceae</taxon>
        <taxon>Dissulfuribacter</taxon>
    </lineage>
</organism>
<dbReference type="Proteomes" id="UP000093080">
    <property type="component" value="Unassembled WGS sequence"/>
</dbReference>
<dbReference type="PANTHER" id="PTHR42945">
    <property type="entry name" value="HISTIDINE BIOSYNTHESIS BIFUNCTIONAL PROTEIN"/>
    <property type="match status" value="1"/>
</dbReference>
<dbReference type="OrthoDB" id="9795769at2"/>
<dbReference type="EMBL" id="MAGO01000001">
    <property type="protein sequence ID" value="OCC16528.1"/>
    <property type="molecule type" value="Genomic_DNA"/>
</dbReference>
<keyword evidence="14" id="KW-1185">Reference proteome</keyword>
<comment type="pathway">
    <text evidence="4">Amino-acid biosynthesis; L-histidine biosynthesis; L-histidine from 5-phospho-alpha-D-ribose 1-diphosphate: step 2/9.</text>
</comment>
<evidence type="ECO:0000256" key="5">
    <source>
        <dbReference type="ARBA" id="ARBA00007731"/>
    </source>
</evidence>
<evidence type="ECO:0000256" key="6">
    <source>
        <dbReference type="ARBA" id="ARBA00008299"/>
    </source>
</evidence>
<comment type="similarity">
    <text evidence="11">Belongs to the PRA-CH family.</text>
</comment>
<dbReference type="EC" id="3.5.4.19" evidence="11"/>
<dbReference type="AlphaFoldDB" id="A0A1B9F9D9"/>
<dbReference type="GO" id="GO:0000287">
    <property type="term" value="F:magnesium ion binding"/>
    <property type="evidence" value="ECO:0007669"/>
    <property type="project" value="UniProtKB-UniRule"/>
</dbReference>
<accession>A0A1B9F9D9</accession>
<feature type="binding site" evidence="11">
    <location>
        <position position="83"/>
    </location>
    <ligand>
        <name>Mg(2+)</name>
        <dbReference type="ChEBI" id="CHEBI:18420"/>
    </ligand>
</feature>
<dbReference type="FunFam" id="3.10.20.810:FF:000001">
    <property type="entry name" value="Histidine biosynthesis bifunctional protein HisIE"/>
    <property type="match status" value="1"/>
</dbReference>
<feature type="binding site" evidence="11">
    <location>
        <position position="80"/>
    </location>
    <ligand>
        <name>Zn(2+)</name>
        <dbReference type="ChEBI" id="CHEBI:29105"/>
        <note>ligand shared between dimeric partners</note>
    </ligand>
</feature>
<dbReference type="GO" id="GO:0000105">
    <property type="term" value="P:L-histidine biosynthetic process"/>
    <property type="evidence" value="ECO:0007669"/>
    <property type="project" value="UniProtKB-UniRule"/>
</dbReference>
<dbReference type="UniPathway" id="UPA00031">
    <property type="reaction ID" value="UER00008"/>
</dbReference>
<dbReference type="InterPro" id="IPR026660">
    <property type="entry name" value="PRA-CH"/>
</dbReference>
<comment type="caution">
    <text evidence="13">The sequence shown here is derived from an EMBL/GenBank/DDBJ whole genome shotgun (WGS) entry which is preliminary data.</text>
</comment>
<feature type="binding site" evidence="11">
    <location>
        <position position="81"/>
    </location>
    <ligand>
        <name>Mg(2+)</name>
        <dbReference type="ChEBI" id="CHEBI:18420"/>
    </ligand>
</feature>
<comment type="similarity">
    <text evidence="6">In the N-terminal section; belongs to the PRA-CH family.</text>
</comment>
<evidence type="ECO:0000256" key="3">
    <source>
        <dbReference type="ARBA" id="ARBA00005169"/>
    </source>
</evidence>
<dbReference type="GO" id="GO:0008270">
    <property type="term" value="F:zinc ion binding"/>
    <property type="evidence" value="ECO:0007669"/>
    <property type="project" value="UniProtKB-UniRule"/>
</dbReference>
<feature type="binding site" evidence="11">
    <location>
        <position position="79"/>
    </location>
    <ligand>
        <name>Mg(2+)</name>
        <dbReference type="ChEBI" id="CHEBI:18420"/>
    </ligand>
</feature>
<feature type="binding site" evidence="11">
    <location>
        <position position="97"/>
    </location>
    <ligand>
        <name>Zn(2+)</name>
        <dbReference type="ChEBI" id="CHEBI:29105"/>
        <note>ligand shared between dimeric partners</note>
    </ligand>
</feature>
<comment type="catalytic activity">
    <reaction evidence="1 11">
        <text>1-(5-phospho-beta-D-ribosyl)-5'-AMP + H2O = 1-(5-phospho-beta-D-ribosyl)-5-[(5-phospho-beta-D-ribosylamino)methylideneamino]imidazole-4-carboxamide</text>
        <dbReference type="Rhea" id="RHEA:20049"/>
        <dbReference type="ChEBI" id="CHEBI:15377"/>
        <dbReference type="ChEBI" id="CHEBI:58435"/>
        <dbReference type="ChEBI" id="CHEBI:59457"/>
        <dbReference type="EC" id="3.5.4.19"/>
    </reaction>
</comment>
<proteinExistence type="inferred from homology"/>
<dbReference type="Gene3D" id="3.10.20.810">
    <property type="entry name" value="Phosphoribosyl-AMP cyclohydrolase"/>
    <property type="match status" value="1"/>
</dbReference>
<dbReference type="SUPFAM" id="SSF141734">
    <property type="entry name" value="HisI-like"/>
    <property type="match status" value="1"/>
</dbReference>
<dbReference type="InterPro" id="IPR002496">
    <property type="entry name" value="PRib_AMP_CycHydrolase_dom"/>
</dbReference>
<evidence type="ECO:0000256" key="4">
    <source>
        <dbReference type="ARBA" id="ARBA00005204"/>
    </source>
</evidence>
<evidence type="ECO:0000259" key="12">
    <source>
        <dbReference type="Pfam" id="PF01502"/>
    </source>
</evidence>
<keyword evidence="9 11" id="KW-0378">Hydrolase</keyword>
<comment type="cofactor">
    <cofactor evidence="11">
        <name>Zn(2+)</name>
        <dbReference type="ChEBI" id="CHEBI:29105"/>
    </cofactor>
    <text evidence="11">Binds 1 zinc ion per subunit.</text>
</comment>
<sequence length="130" mass="14788">MGKEVIKQLNFEKTGGLIPVIAQDYETGEVLMLAYMNEEAFNKTLETSKAHYWSRSRGKLWLKGEESGHVQLVKEILVDCDGDTLLLKVEQIGGAACHKGYKSCFFRRIEDGDAKIISKQVFDPKEKYKK</sequence>
<keyword evidence="11" id="KW-0479">Metal-binding</keyword>
<comment type="subunit">
    <text evidence="11">Homodimer.</text>
</comment>
<comment type="function">
    <text evidence="11">Catalyzes the hydrolysis of the adenine ring of phosphoribosyl-AMP.</text>
</comment>
<reference evidence="13 14" key="1">
    <citation type="submission" date="2016-06" db="EMBL/GenBank/DDBJ databases">
        <title>Respiratory ammonification of nitrate coupled to the oxidation of elemental sulfur in deep-sea autotrophic thermophilic bacteria.</title>
        <authorList>
            <person name="Slobodkina G.B."/>
            <person name="Mardanov A.V."/>
            <person name="Ravin N.V."/>
            <person name="Frolova A.A."/>
            <person name="Viryasiv M.B."/>
            <person name="Chernyh N.A."/>
            <person name="Bonch-Osmolovskaya E.A."/>
            <person name="Slobodkin A.I."/>
        </authorList>
    </citation>
    <scope>NUCLEOTIDE SEQUENCE [LARGE SCALE GENOMIC DNA]</scope>
    <source>
        <strain evidence="13 14">S69</strain>
    </source>
</reference>